<dbReference type="InterPro" id="IPR000700">
    <property type="entry name" value="PAS-assoc_C"/>
</dbReference>
<dbReference type="EMBL" id="BSDC01000002">
    <property type="protein sequence ID" value="GLH67307.1"/>
    <property type="molecule type" value="Genomic_DNA"/>
</dbReference>
<feature type="domain" description="PAC" evidence="3">
    <location>
        <begin position="118"/>
        <end position="172"/>
    </location>
</feature>
<dbReference type="NCBIfam" id="TIGR00229">
    <property type="entry name" value="sensory_box"/>
    <property type="match status" value="1"/>
</dbReference>
<reference evidence="4" key="1">
    <citation type="journal article" date="2023" name="Antonie Van Leeuwenhoek">
        <title>Mesoterricola silvestris gen. nov., sp. nov., Mesoterricola sediminis sp. nov., Geothrix oryzae sp. nov., Geothrix edaphica sp. nov., Geothrix rubra sp. nov., and Geothrix limicola sp. nov., six novel members of Acidobacteriota isolated from soils.</title>
        <authorList>
            <person name="Itoh H."/>
            <person name="Sugisawa Y."/>
            <person name="Mise K."/>
            <person name="Xu Z."/>
            <person name="Kuniyasu M."/>
            <person name="Ushijima N."/>
            <person name="Kawano K."/>
            <person name="Kobayashi E."/>
            <person name="Shiratori Y."/>
            <person name="Masuda Y."/>
            <person name="Senoo K."/>
        </authorList>
    </citation>
    <scope>NUCLEOTIDE SEQUENCE</scope>
    <source>
        <strain evidence="4">Red802</strain>
    </source>
</reference>
<comment type="caution">
    <text evidence="4">The sequence shown here is derived from an EMBL/GenBank/DDBJ whole genome shotgun (WGS) entry which is preliminary data.</text>
</comment>
<dbReference type="SMART" id="SM00091">
    <property type="entry name" value="PAS"/>
    <property type="match status" value="1"/>
</dbReference>
<evidence type="ECO:0000256" key="1">
    <source>
        <dbReference type="SAM" id="Coils"/>
    </source>
</evidence>
<dbReference type="CDD" id="cd00130">
    <property type="entry name" value="PAS"/>
    <property type="match status" value="1"/>
</dbReference>
<feature type="region of interest" description="Disordered" evidence="2">
    <location>
        <begin position="169"/>
        <end position="191"/>
    </location>
</feature>
<protein>
    <recommendedName>
        <fullName evidence="3">PAC domain-containing protein</fullName>
    </recommendedName>
</protein>
<proteinExistence type="predicted"/>
<gene>
    <name evidence="4" type="ORF">GETHED_16710</name>
</gene>
<dbReference type="InterPro" id="IPR013767">
    <property type="entry name" value="PAS_fold"/>
</dbReference>
<organism evidence="4 5">
    <name type="scientific">Geothrix edaphica</name>
    <dbReference type="NCBI Taxonomy" id="2927976"/>
    <lineage>
        <taxon>Bacteria</taxon>
        <taxon>Pseudomonadati</taxon>
        <taxon>Acidobacteriota</taxon>
        <taxon>Holophagae</taxon>
        <taxon>Holophagales</taxon>
        <taxon>Holophagaceae</taxon>
        <taxon>Geothrix</taxon>
    </lineage>
</organism>
<feature type="compositionally biased region" description="Basic residues" evidence="2">
    <location>
        <begin position="179"/>
        <end position="191"/>
    </location>
</feature>
<sequence>MVPKSLPLMPEAEAQKLIHELQVHQVELEMQNEELSRARAELEAARRHYFDLYHLAPVGYCILSREGLVLEANYTAVNMLDLALSTLIKKPITRFIFEEDQDIYYLHLKQLYQMNRSATCELRMVKKDGTPFWVQLTSAPPDAVPGVGSEPACRVVVSDITERRRIQEENAKLQAQLHPTKKAPRKATGKL</sequence>
<feature type="coiled-coil region" evidence="1">
    <location>
        <begin position="14"/>
        <end position="48"/>
    </location>
</feature>
<evidence type="ECO:0000313" key="5">
    <source>
        <dbReference type="Proteomes" id="UP001165044"/>
    </source>
</evidence>
<accession>A0ABQ5PY42</accession>
<keyword evidence="5" id="KW-1185">Reference proteome</keyword>
<evidence type="ECO:0000259" key="3">
    <source>
        <dbReference type="PROSITE" id="PS50113"/>
    </source>
</evidence>
<dbReference type="Proteomes" id="UP001165044">
    <property type="component" value="Unassembled WGS sequence"/>
</dbReference>
<dbReference type="PROSITE" id="PS50113">
    <property type="entry name" value="PAC"/>
    <property type="match status" value="1"/>
</dbReference>
<name>A0ABQ5PY42_9BACT</name>
<dbReference type="Gene3D" id="3.30.450.20">
    <property type="entry name" value="PAS domain"/>
    <property type="match status" value="1"/>
</dbReference>
<dbReference type="InterPro" id="IPR035965">
    <property type="entry name" value="PAS-like_dom_sf"/>
</dbReference>
<dbReference type="Pfam" id="PF00989">
    <property type="entry name" value="PAS"/>
    <property type="match status" value="1"/>
</dbReference>
<dbReference type="SUPFAM" id="SSF55785">
    <property type="entry name" value="PYP-like sensor domain (PAS domain)"/>
    <property type="match status" value="1"/>
</dbReference>
<dbReference type="InterPro" id="IPR000014">
    <property type="entry name" value="PAS"/>
</dbReference>
<dbReference type="SMART" id="SM00086">
    <property type="entry name" value="PAC"/>
    <property type="match status" value="1"/>
</dbReference>
<keyword evidence="1" id="KW-0175">Coiled coil</keyword>
<evidence type="ECO:0000313" key="4">
    <source>
        <dbReference type="EMBL" id="GLH67307.1"/>
    </source>
</evidence>
<dbReference type="InterPro" id="IPR001610">
    <property type="entry name" value="PAC"/>
</dbReference>
<evidence type="ECO:0000256" key="2">
    <source>
        <dbReference type="SAM" id="MobiDB-lite"/>
    </source>
</evidence>